<dbReference type="InterPro" id="IPR029056">
    <property type="entry name" value="Ribokinase-like"/>
</dbReference>
<dbReference type="InterPro" id="IPR011611">
    <property type="entry name" value="PfkB_dom"/>
</dbReference>
<evidence type="ECO:0000256" key="2">
    <source>
        <dbReference type="ARBA" id="ARBA00022777"/>
    </source>
</evidence>
<protein>
    <recommendedName>
        <fullName evidence="4">Carbohydrate kinase PfkB domain-containing protein</fullName>
    </recommendedName>
</protein>
<dbReference type="SUPFAM" id="SSF53613">
    <property type="entry name" value="Ribokinase-like"/>
    <property type="match status" value="2"/>
</dbReference>
<evidence type="ECO:0000259" key="4">
    <source>
        <dbReference type="Pfam" id="PF00294"/>
    </source>
</evidence>
<evidence type="ECO:0000313" key="5">
    <source>
        <dbReference type="EMBL" id="RXH87189.1"/>
    </source>
</evidence>
<dbReference type="Gene3D" id="3.40.1190.20">
    <property type="match status" value="2"/>
</dbReference>
<dbReference type="EMBL" id="RDQH01000336">
    <property type="protein sequence ID" value="RXH87189.1"/>
    <property type="molecule type" value="Genomic_DNA"/>
</dbReference>
<keyword evidence="3" id="KW-0732">Signal</keyword>
<evidence type="ECO:0000256" key="1">
    <source>
        <dbReference type="ARBA" id="ARBA00022679"/>
    </source>
</evidence>
<keyword evidence="6" id="KW-1185">Reference proteome</keyword>
<feature type="chain" id="PRO_5019862291" description="Carbohydrate kinase PfkB domain-containing protein" evidence="3">
    <location>
        <begin position="21"/>
        <end position="414"/>
    </location>
</feature>
<reference evidence="5 6" key="1">
    <citation type="submission" date="2018-10" db="EMBL/GenBank/DDBJ databases">
        <title>A high-quality apple genome assembly.</title>
        <authorList>
            <person name="Hu J."/>
        </authorList>
    </citation>
    <scope>NUCLEOTIDE SEQUENCE [LARGE SCALE GENOMIC DNA]</scope>
    <source>
        <strain evidence="6">cv. HFTH1</strain>
        <tissue evidence="5">Young leaf</tissue>
    </source>
</reference>
<dbReference type="InterPro" id="IPR002173">
    <property type="entry name" value="Carboh/pur_kinase_PfkB_CS"/>
</dbReference>
<dbReference type="InterPro" id="IPR052562">
    <property type="entry name" value="Ketohexokinase-related"/>
</dbReference>
<evidence type="ECO:0000256" key="3">
    <source>
        <dbReference type="SAM" id="SignalP"/>
    </source>
</evidence>
<dbReference type="PANTHER" id="PTHR42774:SF3">
    <property type="entry name" value="KETOHEXOKINASE"/>
    <property type="match status" value="1"/>
</dbReference>
<comment type="caution">
    <text evidence="5">The sequence shown here is derived from an EMBL/GenBank/DDBJ whole genome shotgun (WGS) entry which is preliminary data.</text>
</comment>
<dbReference type="GO" id="GO:0016301">
    <property type="term" value="F:kinase activity"/>
    <property type="evidence" value="ECO:0007669"/>
    <property type="project" value="UniProtKB-KW"/>
</dbReference>
<accession>A0A498IV21</accession>
<dbReference type="Pfam" id="PF00294">
    <property type="entry name" value="PfkB"/>
    <property type="match status" value="1"/>
</dbReference>
<feature type="domain" description="Carbohydrate kinase PfkB" evidence="4">
    <location>
        <begin position="7"/>
        <end position="83"/>
    </location>
</feature>
<proteinExistence type="predicted"/>
<dbReference type="PANTHER" id="PTHR42774">
    <property type="entry name" value="PHOSPHOTRANSFERASE SYSTEM TRANSPORT PROTEIN"/>
    <property type="match status" value="1"/>
</dbReference>
<keyword evidence="2" id="KW-0418">Kinase</keyword>
<name>A0A498IV21_MALDO</name>
<sequence>MARKLRVGTLCVDFLASVASYPNPDDKIKTTSFKVQAGGNAGNAITCAARLGLRAGLVVDDTQGRGILQELQADSIDTSFVVVSFNWKAIYKFEYPFGHSKKTQFPPPSVHSCSLQFEPKRSPPSPEGSSIPPLVCVITSLHISSLRDSADDDGLFLFESRQIRPQRFTNRLPFISGTRNTRCMPRFVTVSMRIFLILLRVFLRLCDDSGEGRRRCWSQTIPQQLRVHGLLSNVWEESMRALEINYFHEKNYLEAWTGAASVPSALASMLLRLPKIKFAIVTLGEDGCIMLERSVGEDSQTEEMEADNLLESLKRRKDASVTIPTCISSGQFLGTAEKVPPQELLDTAGAGDSFTGAILYGSYEAVVEQLRNLYKYAVDPPSSIRRFMGLFDKTIRQQLGCSLHKWLLYAIHRN</sequence>
<keyword evidence="1" id="KW-0808">Transferase</keyword>
<evidence type="ECO:0000313" key="6">
    <source>
        <dbReference type="Proteomes" id="UP000290289"/>
    </source>
</evidence>
<dbReference type="Proteomes" id="UP000290289">
    <property type="component" value="Chromosome 10"/>
</dbReference>
<gene>
    <name evidence="5" type="ORF">DVH24_028689</name>
</gene>
<feature type="signal peptide" evidence="3">
    <location>
        <begin position="1"/>
        <end position="20"/>
    </location>
</feature>
<dbReference type="AlphaFoldDB" id="A0A498IV21"/>
<organism evidence="5 6">
    <name type="scientific">Malus domestica</name>
    <name type="common">Apple</name>
    <name type="synonym">Pyrus malus</name>
    <dbReference type="NCBI Taxonomy" id="3750"/>
    <lineage>
        <taxon>Eukaryota</taxon>
        <taxon>Viridiplantae</taxon>
        <taxon>Streptophyta</taxon>
        <taxon>Embryophyta</taxon>
        <taxon>Tracheophyta</taxon>
        <taxon>Spermatophyta</taxon>
        <taxon>Magnoliopsida</taxon>
        <taxon>eudicotyledons</taxon>
        <taxon>Gunneridae</taxon>
        <taxon>Pentapetalae</taxon>
        <taxon>rosids</taxon>
        <taxon>fabids</taxon>
        <taxon>Rosales</taxon>
        <taxon>Rosaceae</taxon>
        <taxon>Amygdaloideae</taxon>
        <taxon>Maleae</taxon>
        <taxon>Malus</taxon>
    </lineage>
</organism>
<dbReference type="PROSITE" id="PS00584">
    <property type="entry name" value="PFKB_KINASES_2"/>
    <property type="match status" value="1"/>
</dbReference>
<dbReference type="STRING" id="3750.A0A498IV21"/>